<evidence type="ECO:0000313" key="5">
    <source>
        <dbReference type="Proteomes" id="UP000011668"/>
    </source>
</evidence>
<dbReference type="EMBL" id="AFRT01005353">
    <property type="protein sequence ID" value="ELU35772.1"/>
    <property type="molecule type" value="Genomic_DNA"/>
</dbReference>
<dbReference type="SMART" id="SM00320">
    <property type="entry name" value="WD40"/>
    <property type="match status" value="3"/>
</dbReference>
<evidence type="ECO:0000256" key="3">
    <source>
        <dbReference type="PROSITE-ProRule" id="PRU00221"/>
    </source>
</evidence>
<organism evidence="4 5">
    <name type="scientific">Thanatephorus cucumeris (strain AG1-IA)</name>
    <name type="common">Rice sheath blight fungus</name>
    <name type="synonym">Rhizoctonia solani</name>
    <dbReference type="NCBI Taxonomy" id="983506"/>
    <lineage>
        <taxon>Eukaryota</taxon>
        <taxon>Fungi</taxon>
        <taxon>Dikarya</taxon>
        <taxon>Basidiomycota</taxon>
        <taxon>Agaricomycotina</taxon>
        <taxon>Agaricomycetes</taxon>
        <taxon>Cantharellales</taxon>
        <taxon>Ceratobasidiaceae</taxon>
        <taxon>Rhizoctonia</taxon>
        <taxon>Rhizoctonia solani AG-1</taxon>
    </lineage>
</organism>
<keyword evidence="5" id="KW-1185">Reference proteome</keyword>
<evidence type="ECO:0000313" key="4">
    <source>
        <dbReference type="EMBL" id="ELU35772.1"/>
    </source>
</evidence>
<dbReference type="InterPro" id="IPR001680">
    <property type="entry name" value="WD40_rpt"/>
</dbReference>
<keyword evidence="1 3" id="KW-0853">WD repeat</keyword>
<evidence type="ECO:0000256" key="1">
    <source>
        <dbReference type="ARBA" id="ARBA00022574"/>
    </source>
</evidence>
<dbReference type="Gene3D" id="2.130.10.10">
    <property type="entry name" value="YVTN repeat-like/Quinoprotein amine dehydrogenase"/>
    <property type="match status" value="2"/>
</dbReference>
<dbReference type="HOGENOM" id="CLU_1611919_0_0_1"/>
<sequence length="165" mass="17694">MHLVTGHESGQLRVWSLQDGTAIHSPPKVHNTAITSIGFLPLGDKLVTGSYDRCVYIWDVENSYSNPCLLGTHNNIPFIAAVSAAFSSNSTQVASCSNDGVKMWNALYPTLSYTLHSNAPTKGVFLVAILPDGSRIATAGGDKAIHIFRANNGIAPLKVSCLWQL</sequence>
<dbReference type="AlphaFoldDB" id="L8WGE9"/>
<dbReference type="PANTHER" id="PTHR44019">
    <property type="entry name" value="WD REPEAT-CONTAINING PROTEIN 55"/>
    <property type="match status" value="1"/>
</dbReference>
<gene>
    <name evidence="4" type="ORF">AG1IA_10198</name>
</gene>
<name>L8WGE9_THACA</name>
<proteinExistence type="predicted"/>
<dbReference type="InterPro" id="IPR036322">
    <property type="entry name" value="WD40_repeat_dom_sf"/>
</dbReference>
<dbReference type="PROSITE" id="PS00678">
    <property type="entry name" value="WD_REPEATS_1"/>
    <property type="match status" value="1"/>
</dbReference>
<keyword evidence="2" id="KW-0677">Repeat</keyword>
<dbReference type="STRING" id="983506.L8WGE9"/>
<dbReference type="Proteomes" id="UP000011668">
    <property type="component" value="Unassembled WGS sequence"/>
</dbReference>
<dbReference type="SUPFAM" id="SSF50978">
    <property type="entry name" value="WD40 repeat-like"/>
    <property type="match status" value="1"/>
</dbReference>
<evidence type="ECO:0000256" key="2">
    <source>
        <dbReference type="ARBA" id="ARBA00022737"/>
    </source>
</evidence>
<dbReference type="PROSITE" id="PS50294">
    <property type="entry name" value="WD_REPEATS_REGION"/>
    <property type="match status" value="1"/>
</dbReference>
<accession>L8WGE9</accession>
<dbReference type="OrthoDB" id="538223at2759"/>
<dbReference type="InterPro" id="IPR019775">
    <property type="entry name" value="WD40_repeat_CS"/>
</dbReference>
<dbReference type="InterPro" id="IPR050505">
    <property type="entry name" value="WDR55/POC1"/>
</dbReference>
<reference evidence="4 5" key="1">
    <citation type="journal article" date="2013" name="Nat. Commun.">
        <title>The evolution and pathogenic mechanisms of the rice sheath blight pathogen.</title>
        <authorList>
            <person name="Zheng A."/>
            <person name="Lin R."/>
            <person name="Xu L."/>
            <person name="Qin P."/>
            <person name="Tang C."/>
            <person name="Ai P."/>
            <person name="Zhang D."/>
            <person name="Liu Y."/>
            <person name="Sun Z."/>
            <person name="Feng H."/>
            <person name="Wang Y."/>
            <person name="Chen Y."/>
            <person name="Liang X."/>
            <person name="Fu R."/>
            <person name="Li Q."/>
            <person name="Zhang J."/>
            <person name="Yu X."/>
            <person name="Xie Z."/>
            <person name="Ding L."/>
            <person name="Guan P."/>
            <person name="Tang J."/>
            <person name="Liang Y."/>
            <person name="Wang S."/>
            <person name="Deng Q."/>
            <person name="Li S."/>
            <person name="Zhu J."/>
            <person name="Wang L."/>
            <person name="Liu H."/>
            <person name="Li P."/>
        </authorList>
    </citation>
    <scope>NUCLEOTIDE SEQUENCE [LARGE SCALE GENOMIC DNA]</scope>
    <source>
        <strain evidence="5">AG-1 IA</strain>
    </source>
</reference>
<dbReference type="Pfam" id="PF00400">
    <property type="entry name" value="WD40"/>
    <property type="match status" value="3"/>
</dbReference>
<comment type="caution">
    <text evidence="4">The sequence shown here is derived from an EMBL/GenBank/DDBJ whole genome shotgun (WGS) entry which is preliminary data.</text>
</comment>
<feature type="repeat" description="WD" evidence="3">
    <location>
        <begin position="27"/>
        <end position="62"/>
    </location>
</feature>
<protein>
    <submittedName>
        <fullName evidence="4">WD40 domain-containing protein</fullName>
    </submittedName>
</protein>
<dbReference type="PANTHER" id="PTHR44019:SF8">
    <property type="entry name" value="POC1 CENTRIOLAR PROTEIN HOMOLOG"/>
    <property type="match status" value="1"/>
</dbReference>
<feature type="repeat" description="WD" evidence="3">
    <location>
        <begin position="1"/>
        <end position="25"/>
    </location>
</feature>
<dbReference type="PROSITE" id="PS50082">
    <property type="entry name" value="WD_REPEATS_2"/>
    <property type="match status" value="2"/>
</dbReference>
<dbReference type="InterPro" id="IPR015943">
    <property type="entry name" value="WD40/YVTN_repeat-like_dom_sf"/>
</dbReference>